<dbReference type="Gene3D" id="3.40.50.12370">
    <property type="match status" value="1"/>
</dbReference>
<feature type="region of interest" description="Disordered" evidence="1">
    <location>
        <begin position="152"/>
        <end position="184"/>
    </location>
</feature>
<reference evidence="4 5" key="1">
    <citation type="submission" date="2018-07" db="EMBL/GenBank/DDBJ databases">
        <title>Genome sequences of Haloplanus sp. CBA1112.</title>
        <authorList>
            <person name="Kim Y.B."/>
            <person name="Roh S.W."/>
        </authorList>
    </citation>
    <scope>NUCLEOTIDE SEQUENCE [LARGE SCALE GENOMIC DNA]</scope>
    <source>
        <strain evidence="4 5">CBA1112</strain>
    </source>
</reference>
<dbReference type="SUPFAM" id="SSF52402">
    <property type="entry name" value="Adenine nucleotide alpha hydrolases-like"/>
    <property type="match status" value="1"/>
</dbReference>
<dbReference type="Pfam" id="PF00582">
    <property type="entry name" value="Usp"/>
    <property type="match status" value="1"/>
</dbReference>
<accession>A0A345DZ79</accession>
<sequence>MTFLVPFDGSPLAEAALVRATEFANVLDENVLAVSVVPKGNAKYARERDWLDPDEPFEMRSVVATLHTQVTDLCPSANFRHVTVGKHASPGTIATRVRQRAEYDDVSMVFVGSDNAGHLVTKVSSVGGTIAAAEDYDVVIVRDRAPARIARLRNASPHRDPKSDFYYPDTPNEHVDSSETDAES</sequence>
<accession>A0A345E8Q8</accession>
<protein>
    <submittedName>
        <fullName evidence="3">Universal stress protein</fullName>
    </submittedName>
</protein>
<evidence type="ECO:0000313" key="5">
    <source>
        <dbReference type="Proteomes" id="UP000252985"/>
    </source>
</evidence>
<proteinExistence type="predicted"/>
<dbReference type="OrthoDB" id="193961at2157"/>
<name>A0A345DZ79_9EURY</name>
<keyword evidence="6" id="KW-1185">Reference proteome</keyword>
<evidence type="ECO:0000313" key="3">
    <source>
        <dbReference type="EMBL" id="AXG05251.1"/>
    </source>
</evidence>
<dbReference type="EMBL" id="CP031148">
    <property type="protein sequence ID" value="AXG08580.1"/>
    <property type="molecule type" value="Genomic_DNA"/>
</dbReference>
<dbReference type="Proteomes" id="UP000253273">
    <property type="component" value="Chromosome"/>
</dbReference>
<gene>
    <name evidence="4" type="ORF">DU484_01200</name>
    <name evidence="3" type="ORF">DU500_01750</name>
</gene>
<evidence type="ECO:0000259" key="2">
    <source>
        <dbReference type="Pfam" id="PF00582"/>
    </source>
</evidence>
<evidence type="ECO:0000256" key="1">
    <source>
        <dbReference type="SAM" id="MobiDB-lite"/>
    </source>
</evidence>
<evidence type="ECO:0000313" key="4">
    <source>
        <dbReference type="EMBL" id="AXG08580.1"/>
    </source>
</evidence>
<dbReference type="Proteomes" id="UP000252985">
    <property type="component" value="Chromosome"/>
</dbReference>
<dbReference type="KEGG" id="haq:DU484_01200"/>
<organism evidence="3 6">
    <name type="scientific">Haloplanus rubicundus</name>
    <dbReference type="NCBI Taxonomy" id="1547898"/>
    <lineage>
        <taxon>Archaea</taxon>
        <taxon>Methanobacteriati</taxon>
        <taxon>Methanobacteriota</taxon>
        <taxon>Stenosarchaea group</taxon>
        <taxon>Halobacteria</taxon>
        <taxon>Halobacteriales</taxon>
        <taxon>Haloferacaceae</taxon>
        <taxon>Haloplanus</taxon>
    </lineage>
</organism>
<dbReference type="InterPro" id="IPR006016">
    <property type="entry name" value="UspA"/>
</dbReference>
<reference evidence="3 6" key="2">
    <citation type="submission" date="2018-07" db="EMBL/GenBank/DDBJ databases">
        <title>Genome sequences of Haloplanus sp. CBA1113.</title>
        <authorList>
            <person name="Kim Y.B."/>
            <person name="Roh S.W."/>
        </authorList>
    </citation>
    <scope>NUCLEOTIDE SEQUENCE [LARGE SCALE GENOMIC DNA]</scope>
    <source>
        <strain evidence="3 6">CBA1113</strain>
    </source>
</reference>
<dbReference type="RefSeq" id="WP_114584402.1">
    <property type="nucleotide sequence ID" value="NZ_CP031148.1"/>
</dbReference>
<evidence type="ECO:0000313" key="6">
    <source>
        <dbReference type="Proteomes" id="UP000253273"/>
    </source>
</evidence>
<dbReference type="AlphaFoldDB" id="A0A345DZ79"/>
<dbReference type="EMBL" id="CP031150">
    <property type="protein sequence ID" value="AXG05251.1"/>
    <property type="molecule type" value="Genomic_DNA"/>
</dbReference>
<dbReference type="GeneID" id="37285552"/>
<dbReference type="KEGG" id="haj:DU500_01750"/>
<feature type="domain" description="UspA" evidence="2">
    <location>
        <begin position="2"/>
        <end position="142"/>
    </location>
</feature>